<evidence type="ECO:0000313" key="1">
    <source>
        <dbReference type="EMBL" id="KMS93564.1"/>
    </source>
</evidence>
<evidence type="ECO:0000313" key="2">
    <source>
        <dbReference type="Proteomes" id="UP000035740"/>
    </source>
</evidence>
<organism evidence="1 2">
    <name type="scientific">Beta vulgaris subsp. vulgaris</name>
    <name type="common">Beet</name>
    <dbReference type="NCBI Taxonomy" id="3555"/>
    <lineage>
        <taxon>Eukaryota</taxon>
        <taxon>Viridiplantae</taxon>
        <taxon>Streptophyta</taxon>
        <taxon>Embryophyta</taxon>
        <taxon>Tracheophyta</taxon>
        <taxon>Spermatophyta</taxon>
        <taxon>Magnoliopsida</taxon>
        <taxon>eudicotyledons</taxon>
        <taxon>Gunneridae</taxon>
        <taxon>Pentapetalae</taxon>
        <taxon>Caryophyllales</taxon>
        <taxon>Chenopodiaceae</taxon>
        <taxon>Betoideae</taxon>
        <taxon>Beta</taxon>
    </lineage>
</organism>
<gene>
    <name evidence="1" type="ORF">BVRB_030200</name>
</gene>
<accession>A0A0J8AXM4</accession>
<dbReference type="Proteomes" id="UP000035740">
    <property type="component" value="Unassembled WGS sequence"/>
</dbReference>
<dbReference type="EMBL" id="KQ101266">
    <property type="protein sequence ID" value="KMS93564.1"/>
    <property type="molecule type" value="Genomic_DNA"/>
</dbReference>
<sequence>MGRAGEESEGIDLDKAMASMSRDNLEMVLAICIHKYPDCYDILLNELRKPIDLSQLNIDDSIDALEDDPETAIGLLTDIIERANSFTDSDCIANAITILRSTTELISKNTDIIKNIDDSDYLKEFWVILEQAWESLFNKVTEYDKMKSLFSDLAAWRKSIVGCAGPIFDESLRALKARIETIRAERPKKRSKTEMLTSK</sequence>
<dbReference type="Gramene" id="KMS93564">
    <property type="protein sequence ID" value="KMS93564"/>
    <property type="gene ID" value="BVRB_030200"/>
</dbReference>
<dbReference type="AlphaFoldDB" id="A0A0J8AXM4"/>
<proteinExistence type="predicted"/>
<protein>
    <submittedName>
        <fullName evidence="1">Uncharacterized protein</fullName>
    </submittedName>
</protein>
<reference evidence="1 2" key="1">
    <citation type="journal article" date="2014" name="Nature">
        <title>The genome of the recently domesticated crop plant sugar beet (Beta vulgaris).</title>
        <authorList>
            <person name="Dohm J.C."/>
            <person name="Minoche A.E."/>
            <person name="Holtgrawe D."/>
            <person name="Capella-Gutierrez S."/>
            <person name="Zakrzewski F."/>
            <person name="Tafer H."/>
            <person name="Rupp O."/>
            <person name="Sorensen T.R."/>
            <person name="Stracke R."/>
            <person name="Reinhardt R."/>
            <person name="Goesmann A."/>
            <person name="Kraft T."/>
            <person name="Schulz B."/>
            <person name="Stadler P.F."/>
            <person name="Schmidt T."/>
            <person name="Gabaldon T."/>
            <person name="Lehrach H."/>
            <person name="Weisshaar B."/>
            <person name="Himmelbauer H."/>
        </authorList>
    </citation>
    <scope>NUCLEOTIDE SEQUENCE [LARGE SCALE GENOMIC DNA]</scope>
    <source>
        <tissue evidence="1">Taproot</tissue>
    </source>
</reference>
<keyword evidence="2" id="KW-1185">Reference proteome</keyword>
<name>A0A0J8AXM4_BETVV</name>